<proteinExistence type="predicted"/>
<feature type="signal peptide" evidence="1">
    <location>
        <begin position="1"/>
        <end position="21"/>
    </location>
</feature>
<protein>
    <submittedName>
        <fullName evidence="2">Lipoprotein YajG</fullName>
    </submittedName>
</protein>
<keyword evidence="2" id="KW-0449">Lipoprotein</keyword>
<comment type="caution">
    <text evidence="2">The sequence shown here is derived from an EMBL/GenBank/DDBJ whole genome shotgun (WGS) entry which is preliminary data.</text>
</comment>
<dbReference type="EMBL" id="JAUSWA010000004">
    <property type="protein sequence ID" value="MDQ0492809.1"/>
    <property type="molecule type" value="Genomic_DNA"/>
</dbReference>
<keyword evidence="3" id="KW-1185">Reference proteome</keyword>
<gene>
    <name evidence="2" type="ORF">QOZ95_000959</name>
</gene>
<name>A0ABU0KU51_9BACL</name>
<dbReference type="PROSITE" id="PS51257">
    <property type="entry name" value="PROKAR_LIPOPROTEIN"/>
    <property type="match status" value="1"/>
</dbReference>
<evidence type="ECO:0000313" key="3">
    <source>
        <dbReference type="Proteomes" id="UP001242811"/>
    </source>
</evidence>
<sequence length="69" mass="7855">MFRWIVTLLASVLLAGCSVQQDVEKTTKMSFWEACTALLTNALVASWSNQNQIYHFSRTEASKFILKRA</sequence>
<reference evidence="2 3" key="1">
    <citation type="submission" date="2023-07" db="EMBL/GenBank/DDBJ databases">
        <title>Genomic Encyclopedia of Type Strains, Phase IV (KMG-IV): sequencing the most valuable type-strain genomes for metagenomic binning, comparative biology and taxonomic classification.</title>
        <authorList>
            <person name="Goeker M."/>
        </authorList>
    </citation>
    <scope>NUCLEOTIDE SEQUENCE [LARGE SCALE GENOMIC DNA]</scope>
    <source>
        <strain evidence="2 3">DSM 14914</strain>
    </source>
</reference>
<evidence type="ECO:0000313" key="2">
    <source>
        <dbReference type="EMBL" id="MDQ0492809.1"/>
    </source>
</evidence>
<dbReference type="RefSeq" id="WP_025721674.1">
    <property type="nucleotide sequence ID" value="NZ_CP045298.1"/>
</dbReference>
<accession>A0ABU0KU51</accession>
<feature type="chain" id="PRO_5046824464" evidence="1">
    <location>
        <begin position="22"/>
        <end position="69"/>
    </location>
</feature>
<organism evidence="2 3">
    <name type="scientific">Paenibacillus brasilensis</name>
    <dbReference type="NCBI Taxonomy" id="128574"/>
    <lineage>
        <taxon>Bacteria</taxon>
        <taxon>Bacillati</taxon>
        <taxon>Bacillota</taxon>
        <taxon>Bacilli</taxon>
        <taxon>Bacillales</taxon>
        <taxon>Paenibacillaceae</taxon>
        <taxon>Paenibacillus</taxon>
    </lineage>
</organism>
<evidence type="ECO:0000256" key="1">
    <source>
        <dbReference type="SAM" id="SignalP"/>
    </source>
</evidence>
<dbReference type="Proteomes" id="UP001242811">
    <property type="component" value="Unassembled WGS sequence"/>
</dbReference>
<keyword evidence="1" id="KW-0732">Signal</keyword>